<gene>
    <name evidence="2" type="ORF">BLE401_13280</name>
</gene>
<dbReference type="Proteomes" id="UP000234271">
    <property type="component" value="Chromosome"/>
</dbReference>
<evidence type="ECO:0000313" key="2">
    <source>
        <dbReference type="EMBL" id="AUI69567.1"/>
    </source>
</evidence>
<dbReference type="STRING" id="288004.AL038_10980"/>
<dbReference type="KEGG" id="blep:AL038_10980"/>
<feature type="transmembrane region" description="Helical" evidence="1">
    <location>
        <begin position="325"/>
        <end position="344"/>
    </location>
</feature>
<feature type="transmembrane region" description="Helical" evidence="1">
    <location>
        <begin position="588"/>
        <end position="607"/>
    </location>
</feature>
<feature type="transmembrane region" description="Helical" evidence="1">
    <location>
        <begin position="6"/>
        <end position="26"/>
    </location>
</feature>
<feature type="transmembrane region" description="Helical" evidence="1">
    <location>
        <begin position="258"/>
        <end position="282"/>
    </location>
</feature>
<organism evidence="2 3">
    <name type="scientific">Beggiatoa leptomitoformis</name>
    <dbReference type="NCBI Taxonomy" id="288004"/>
    <lineage>
        <taxon>Bacteria</taxon>
        <taxon>Pseudomonadati</taxon>
        <taxon>Pseudomonadota</taxon>
        <taxon>Gammaproteobacteria</taxon>
        <taxon>Thiotrichales</taxon>
        <taxon>Thiotrichaceae</taxon>
        <taxon>Beggiatoa</taxon>
    </lineage>
</organism>
<sequence>MTVPKPLIYLCLLAVGFSIFSLRTFYIHLYGSDVPIADEWVQMATDFLPWLKAEYSLDTLIAPHNGHRHALKRLVDIYWLVLNQQWNPQVSMLFNALLQSISAVFLSLLFIPYLTTRRALLLFLGGTCLLWSLPFGWENILWGFQSAWYLLILTSFITLWGLLLHPPLTRQWWLGAVAGFLVFFTQSTGLLMPVVIAIITIYQLVIEKEHRFEYLPTLVVCILLITLSWFLWVATPHLDYFKADNLSEFGLSLSRNLAFPFIQIGWFAPFFYLPFFLYLAWIIKQGKPLNKMDLLVLALGGWVLLQAIALAYGRGRFGAWAHSRYLETLAIGLIVNGFLLLYALRQTTQRLNIAVRAYALAWMTLVLGGFIHLTLKDSLLDIAAEQVVTQARATNMRTLLRTGNVKQYLDKMGAFIPGYSPMIVPALFNEPLVLKKLPVSLQYPAVVPALNTQDNIFTPTHLPPSVPAYQDEIALGSYTEQKEHATGKYISAPLQEETSYIGIPLIGSENTQGISLQLVDNHQQVFAELSAPKLTPNQWTMVYLPNSTTLFHLVVIDNSQQAWLGFAMPRAVGGVSLWAERLLQRSEWLVWGALLLLVCLYLGCLIIPKPQTQSLQA</sequence>
<feature type="transmembrane region" description="Helical" evidence="1">
    <location>
        <begin position="148"/>
        <end position="166"/>
    </location>
</feature>
<keyword evidence="3" id="KW-1185">Reference proteome</keyword>
<proteinExistence type="predicted"/>
<dbReference type="EMBL" id="CP018889">
    <property type="protein sequence ID" value="AUI69567.1"/>
    <property type="molecule type" value="Genomic_DNA"/>
</dbReference>
<dbReference type="RefSeq" id="WP_062152789.1">
    <property type="nucleotide sequence ID" value="NZ_CP012373.2"/>
</dbReference>
<evidence type="ECO:0000313" key="3">
    <source>
        <dbReference type="Proteomes" id="UP000234271"/>
    </source>
</evidence>
<reference evidence="3" key="1">
    <citation type="submission" date="2016-12" db="EMBL/GenBank/DDBJ databases">
        <title>Complete Genome Sequence of Beggiatoa leptomitiformis D-401.</title>
        <authorList>
            <person name="Fomenkov A."/>
            <person name="Vincze T."/>
            <person name="Grabovich M."/>
            <person name="Anton B.P."/>
            <person name="Dubinina G."/>
            <person name="Orlova M."/>
            <person name="Belousova E."/>
            <person name="Roberts R.J."/>
        </authorList>
    </citation>
    <scope>NUCLEOTIDE SEQUENCE [LARGE SCALE GENOMIC DNA]</scope>
    <source>
        <strain evidence="3">D-401</strain>
    </source>
</reference>
<keyword evidence="1" id="KW-0472">Membrane</keyword>
<evidence type="ECO:0000256" key="1">
    <source>
        <dbReference type="SAM" id="Phobius"/>
    </source>
</evidence>
<dbReference type="OrthoDB" id="177982at2"/>
<name>A0A2N9YGE6_9GAMM</name>
<dbReference type="AlphaFoldDB" id="A0A2N9YGE6"/>
<feature type="transmembrane region" description="Helical" evidence="1">
    <location>
        <begin position="294"/>
        <end position="313"/>
    </location>
</feature>
<feature type="transmembrane region" description="Helical" evidence="1">
    <location>
        <begin position="172"/>
        <end position="202"/>
    </location>
</feature>
<feature type="transmembrane region" description="Helical" evidence="1">
    <location>
        <begin position="356"/>
        <end position="375"/>
    </location>
</feature>
<keyword evidence="1" id="KW-1133">Transmembrane helix</keyword>
<feature type="transmembrane region" description="Helical" evidence="1">
    <location>
        <begin position="214"/>
        <end position="238"/>
    </location>
</feature>
<protein>
    <submittedName>
        <fullName evidence="2">Uncharacterized protein</fullName>
    </submittedName>
</protein>
<keyword evidence="1" id="KW-0812">Transmembrane</keyword>
<feature type="transmembrane region" description="Helical" evidence="1">
    <location>
        <begin position="92"/>
        <end position="113"/>
    </location>
</feature>
<accession>A0A2N9YGE6</accession>